<evidence type="ECO:0000259" key="2">
    <source>
        <dbReference type="Pfam" id="PF23991"/>
    </source>
</evidence>
<dbReference type="AlphaFoldDB" id="A0ABD5XNA1"/>
<feature type="compositionally biased region" description="Basic and acidic residues" evidence="1">
    <location>
        <begin position="71"/>
        <end position="89"/>
    </location>
</feature>
<name>A0ABD5XNA1_9EURY</name>
<feature type="region of interest" description="Disordered" evidence="1">
    <location>
        <begin position="36"/>
        <end position="126"/>
    </location>
</feature>
<proteinExistence type="predicted"/>
<dbReference type="RefSeq" id="WP_284014357.1">
    <property type="nucleotide sequence ID" value="NZ_CP126156.1"/>
</dbReference>
<protein>
    <recommendedName>
        <fullName evidence="2">DUF7310 domain-containing protein</fullName>
    </recommendedName>
</protein>
<evidence type="ECO:0000313" key="4">
    <source>
        <dbReference type="Proteomes" id="UP001596368"/>
    </source>
</evidence>
<comment type="caution">
    <text evidence="3">The sequence shown here is derived from an EMBL/GenBank/DDBJ whole genome shotgun (WGS) entry which is preliminary data.</text>
</comment>
<organism evidence="3 4">
    <name type="scientific">Halobaculum litoreum</name>
    <dbReference type="NCBI Taxonomy" id="3031998"/>
    <lineage>
        <taxon>Archaea</taxon>
        <taxon>Methanobacteriati</taxon>
        <taxon>Methanobacteriota</taxon>
        <taxon>Stenosarchaea group</taxon>
        <taxon>Halobacteria</taxon>
        <taxon>Halobacteriales</taxon>
        <taxon>Haloferacaceae</taxon>
        <taxon>Halobaculum</taxon>
    </lineage>
</organism>
<feature type="compositionally biased region" description="Basic and acidic residues" evidence="1">
    <location>
        <begin position="99"/>
        <end position="126"/>
    </location>
</feature>
<dbReference type="InterPro" id="IPR055734">
    <property type="entry name" value="DUF7310"/>
</dbReference>
<evidence type="ECO:0000256" key="1">
    <source>
        <dbReference type="SAM" id="MobiDB-lite"/>
    </source>
</evidence>
<keyword evidence="4" id="KW-1185">Reference proteome</keyword>
<feature type="domain" description="DUF7310" evidence="2">
    <location>
        <begin position="2"/>
        <end position="41"/>
    </location>
</feature>
<feature type="compositionally biased region" description="Low complexity" evidence="1">
    <location>
        <begin position="43"/>
        <end position="70"/>
    </location>
</feature>
<gene>
    <name evidence="3" type="ORF">ACFQRB_09500</name>
</gene>
<dbReference type="Proteomes" id="UP001596368">
    <property type="component" value="Unassembled WGS sequence"/>
</dbReference>
<dbReference type="EMBL" id="JBHSZG010000001">
    <property type="protein sequence ID" value="MFC7136668.1"/>
    <property type="molecule type" value="Genomic_DNA"/>
</dbReference>
<sequence>MEDTVADLEAATQALRGYVGSIRSVNDRVEATADRALAVASEQSPASGSPDSAASAADAEQPAGRAAAESDPPRADRDDDDTGRGHDPRGPPTRGRAASPDRGDRADAEADGSDERSVADALRDVL</sequence>
<dbReference type="GeneID" id="81121595"/>
<dbReference type="Pfam" id="PF23991">
    <property type="entry name" value="DUF7310"/>
    <property type="match status" value="1"/>
</dbReference>
<reference evidence="3 4" key="1">
    <citation type="journal article" date="2019" name="Int. J. Syst. Evol. Microbiol.">
        <title>The Global Catalogue of Microorganisms (GCM) 10K type strain sequencing project: providing services to taxonomists for standard genome sequencing and annotation.</title>
        <authorList>
            <consortium name="The Broad Institute Genomics Platform"/>
            <consortium name="The Broad Institute Genome Sequencing Center for Infectious Disease"/>
            <person name="Wu L."/>
            <person name="Ma J."/>
        </authorList>
    </citation>
    <scope>NUCLEOTIDE SEQUENCE [LARGE SCALE GENOMIC DNA]</scope>
    <source>
        <strain evidence="3 4">DT92</strain>
    </source>
</reference>
<evidence type="ECO:0000313" key="3">
    <source>
        <dbReference type="EMBL" id="MFC7136668.1"/>
    </source>
</evidence>
<accession>A0ABD5XNA1</accession>